<dbReference type="OMA" id="WDLVVPT"/>
<feature type="compositionally biased region" description="Acidic residues" evidence="1">
    <location>
        <begin position="627"/>
        <end position="638"/>
    </location>
</feature>
<evidence type="ECO:0008006" key="4">
    <source>
        <dbReference type="Google" id="ProtNLM"/>
    </source>
</evidence>
<feature type="compositionally biased region" description="Low complexity" evidence="1">
    <location>
        <begin position="847"/>
        <end position="859"/>
    </location>
</feature>
<gene>
    <name evidence="2" type="ORF">BCR43DRAFT_527814</name>
</gene>
<dbReference type="OrthoDB" id="2148641at2759"/>
<feature type="compositionally biased region" description="Basic and acidic residues" evidence="1">
    <location>
        <begin position="725"/>
        <end position="742"/>
    </location>
</feature>
<sequence length="915" mass="104039">METPIEVLRINHSAISKELSRFRACDPETRCFYCREWSQYVYKKHFVWSAKTQEDVIGLEHDKINAGKYEIGILNGSTPMKQKERSRKLSERFEKLLDTSANDANFEGTVTEDIVSASLLWQTLPSNLSAVPPIFEPIQFNSFPDAIPLDDDPLEPTQLLDPLIIERQSLCLPAEGFHLLKNLTGDLLISHSHPTCDHVRPEAPSPADLETERQIYNEELDRVVQVALRDMEKALDHSWRHFTTFLHALAGLERQRDALMGKTCKERVDKMVRDQNIPPFQSYWTAQLPQLKKSKDASAVEKAIQHHLTCLSKGAEALIYDFAVPRLNQLQKLIRDLWDLVVPTIQHMAERMALHEKKDKRTLDSCRAVSASLSGLHPAEDVSETIRRMEADMSARLDVIKGECDDIMDSLRAEPKPSAQVWLDRIGQRDFKRRIKRIENTYTALQDFFKNEISGVFPESLFCRFCLVCIEALMQEGEVMEAVTIEKEVKRFLESNKALVHRRHHLLNEFEEGIETGRRELSGVLGKLFLKEGMRIQGENVALKRQNSLLKSMETSSSADIPRDGIQSSNKKKKKKKKKKASGAASSSVADPDNVDTSTTAMSHTPISPPDDESSKTPSNAASEPPQQEEDDDGDEAFADPPLATLLLSTAVDGRKDSPPAVLAELRSQDVEPESRAQTVIGSPEQPSVSLPPASETNEELLATNSSPPSQSQRNHHHHQHQKQQQHEFHPDERELSEHDASDTVQIDDALHKLDRESLIELVRALQWKNEHLTQTVESMRDEMAQLSRKFDEVRMISHEQQQKQQQQQLQFQQEQRQREQQERQEQQQQQQQQQRQPPRSLPPGLSPSSSTSKITPLPGFGNPDLFAGLRQEMLWQRATRCTNCGNLNHASSHCKEPCVYCGARDHLSESCHYH</sequence>
<dbReference type="EMBL" id="MCGN01000011">
    <property type="protein sequence ID" value="ORY91198.1"/>
    <property type="molecule type" value="Genomic_DNA"/>
</dbReference>
<dbReference type="Gene3D" id="4.10.60.10">
    <property type="entry name" value="Zinc finger, CCHC-type"/>
    <property type="match status" value="1"/>
</dbReference>
<dbReference type="AlphaFoldDB" id="A0A1X2H1B0"/>
<feature type="compositionally biased region" description="Basic residues" evidence="1">
    <location>
        <begin position="570"/>
        <end position="581"/>
    </location>
</feature>
<accession>A0A1X2H1B0</accession>
<feature type="compositionally biased region" description="Low complexity" evidence="1">
    <location>
        <begin position="827"/>
        <end position="839"/>
    </location>
</feature>
<proteinExistence type="predicted"/>
<organism evidence="2 3">
    <name type="scientific">Syncephalastrum racemosum</name>
    <name type="common">Filamentous fungus</name>
    <dbReference type="NCBI Taxonomy" id="13706"/>
    <lineage>
        <taxon>Eukaryota</taxon>
        <taxon>Fungi</taxon>
        <taxon>Fungi incertae sedis</taxon>
        <taxon>Mucoromycota</taxon>
        <taxon>Mucoromycotina</taxon>
        <taxon>Mucoromycetes</taxon>
        <taxon>Mucorales</taxon>
        <taxon>Syncephalastraceae</taxon>
        <taxon>Syncephalastrum</taxon>
    </lineage>
</organism>
<evidence type="ECO:0000313" key="2">
    <source>
        <dbReference type="EMBL" id="ORY91198.1"/>
    </source>
</evidence>
<comment type="caution">
    <text evidence="2">The sequence shown here is derived from an EMBL/GenBank/DDBJ whole genome shotgun (WGS) entry which is preliminary data.</text>
</comment>
<protein>
    <recommendedName>
        <fullName evidence="4">CCHC-type domain-containing protein</fullName>
    </recommendedName>
</protein>
<keyword evidence="3" id="KW-1185">Reference proteome</keyword>
<feature type="compositionally biased region" description="Basic residues" evidence="1">
    <location>
        <begin position="714"/>
        <end position="724"/>
    </location>
</feature>
<feature type="compositionally biased region" description="Polar residues" evidence="1">
    <location>
        <begin position="595"/>
        <end position="606"/>
    </location>
</feature>
<dbReference type="Proteomes" id="UP000242180">
    <property type="component" value="Unassembled WGS sequence"/>
</dbReference>
<feature type="compositionally biased region" description="Polar residues" evidence="1">
    <location>
        <begin position="676"/>
        <end position="689"/>
    </location>
</feature>
<feature type="compositionally biased region" description="Basic and acidic residues" evidence="1">
    <location>
        <begin position="816"/>
        <end position="826"/>
    </location>
</feature>
<evidence type="ECO:0000313" key="3">
    <source>
        <dbReference type="Proteomes" id="UP000242180"/>
    </source>
</evidence>
<feature type="compositionally biased region" description="Low complexity" evidence="1">
    <location>
        <begin position="803"/>
        <end position="815"/>
    </location>
</feature>
<reference evidence="2 3" key="1">
    <citation type="submission" date="2016-07" db="EMBL/GenBank/DDBJ databases">
        <title>Pervasive Adenine N6-methylation of Active Genes in Fungi.</title>
        <authorList>
            <consortium name="DOE Joint Genome Institute"/>
            <person name="Mondo S.J."/>
            <person name="Dannebaum R.O."/>
            <person name="Kuo R.C."/>
            <person name="Labutti K."/>
            <person name="Haridas S."/>
            <person name="Kuo A."/>
            <person name="Salamov A."/>
            <person name="Ahrendt S.R."/>
            <person name="Lipzen A."/>
            <person name="Sullivan W."/>
            <person name="Andreopoulos W.B."/>
            <person name="Clum A."/>
            <person name="Lindquist E."/>
            <person name="Daum C."/>
            <person name="Ramamoorthy G.K."/>
            <person name="Gryganskyi A."/>
            <person name="Culley D."/>
            <person name="Magnuson J.K."/>
            <person name="James T.Y."/>
            <person name="O'Malley M.A."/>
            <person name="Stajich J.E."/>
            <person name="Spatafora J.W."/>
            <person name="Visel A."/>
            <person name="Grigoriev I.V."/>
        </authorList>
    </citation>
    <scope>NUCLEOTIDE SEQUENCE [LARGE SCALE GENOMIC DNA]</scope>
    <source>
        <strain evidence="2 3">NRRL 2496</strain>
    </source>
</reference>
<feature type="region of interest" description="Disordered" evidence="1">
    <location>
        <begin position="553"/>
        <end position="749"/>
    </location>
</feature>
<dbReference type="InParanoid" id="A0A1X2H1B0"/>
<name>A0A1X2H1B0_SYNRA</name>
<feature type="region of interest" description="Disordered" evidence="1">
    <location>
        <begin position="797"/>
        <end position="860"/>
    </location>
</feature>
<evidence type="ECO:0000256" key="1">
    <source>
        <dbReference type="SAM" id="MobiDB-lite"/>
    </source>
</evidence>